<dbReference type="PIRSF" id="PIRSF006402">
    <property type="entry name" value="UCP006402_thioredoxin"/>
    <property type="match status" value="1"/>
</dbReference>
<feature type="domain" description="Spermatogenesis-associated protein 20-like TRX" evidence="1">
    <location>
        <begin position="9"/>
        <end position="181"/>
    </location>
</feature>
<dbReference type="InterPro" id="IPR004879">
    <property type="entry name" value="Ssp411-like_TRX"/>
</dbReference>
<gene>
    <name evidence="2" type="ORF">INT43_001130</name>
</gene>
<dbReference type="SUPFAM" id="SSF48208">
    <property type="entry name" value="Six-hairpin glycosidases"/>
    <property type="match status" value="1"/>
</dbReference>
<sequence length="726" mass="82541">MADAPKYTNRLAGEKSPYLLQHVSFLDANYITQIAHNPVDWYPWGKEAFDKAVSENKLIFLSVGYSTCHWCHVMEHESFENEQVAEIMNKHYVNIKVDREENPGVDKLYMTYVQLTSGRGGWPMSVFLTPDKYPIFGATYFPPEDKMGRPGFKTLLKRIAQMWAASPDTMRENATDTIEQLRSYTEESGTGSAKLDFEKISSSVYEHYESSFDSKEGGFGGAPKFPTPVQFGFLLDYHNYIKDVKTEESKKALSMVKFTLDKIARGGIHDHVGNGFHRYSTDNKWHVPHFEKMLYDQAQLLSTYANIYKITKDKYYEGIIRDIVQYVERDLQHHEGGFYSAEDADSFPHAKASKKLEGAFCVWEKSELNTILGDEDTRIFGHHFDVDEDGNVDPAQDPHGELVGKNVLMEVESVSDTAKALNVSEEEVTHAIERSKEKLWKYRIEKRPKPHKDDKVLTSWNGLMISGLAHAAQALQDPSIHKLAEKAALFIKANMYNEESSTLIRSYREGASNIEGFLDDYSFLIQGLLDLYESEPNDKWISWAAELQKKQDDVFYDKKNHGYYGVPETDDSILIRMKDESDGAEPSGNAVSVKNLLRLGQLLEEESLISRATESVISFHTILTKYPFAMPALVSSYMMHDRGLKQFVISGSRNDSLVQQFQKTINETFVPNKVLVYAEKDGYLASVNQTVESLTKGEQKPLVHICENFTCGLPMDNLEELQDALG</sequence>
<dbReference type="InterPro" id="IPR008928">
    <property type="entry name" value="6-hairpin_glycosidase_sf"/>
</dbReference>
<evidence type="ECO:0000259" key="1">
    <source>
        <dbReference type="Pfam" id="PF03190"/>
    </source>
</evidence>
<dbReference type="InterPro" id="IPR024705">
    <property type="entry name" value="Ssp411"/>
</dbReference>
<dbReference type="OrthoDB" id="1923667at2759"/>
<keyword evidence="3" id="KW-1185">Reference proteome</keyword>
<name>A0A8H7PKE4_MORIS</name>
<dbReference type="PANTHER" id="PTHR42899">
    <property type="entry name" value="SPERMATOGENESIS-ASSOCIATED PROTEIN 20"/>
    <property type="match status" value="1"/>
</dbReference>
<comment type="caution">
    <text evidence="2">The sequence shown here is derived from an EMBL/GenBank/DDBJ whole genome shotgun (WGS) entry which is preliminary data.</text>
</comment>
<dbReference type="Proteomes" id="UP000654370">
    <property type="component" value="Unassembled WGS sequence"/>
</dbReference>
<dbReference type="PANTHER" id="PTHR42899:SF1">
    <property type="entry name" value="SPERMATOGENESIS-ASSOCIATED PROTEIN 20"/>
    <property type="match status" value="1"/>
</dbReference>
<dbReference type="InterPro" id="IPR036249">
    <property type="entry name" value="Thioredoxin-like_sf"/>
</dbReference>
<dbReference type="EMBL" id="JAEPQZ010000011">
    <property type="protein sequence ID" value="KAG2175483.1"/>
    <property type="molecule type" value="Genomic_DNA"/>
</dbReference>
<evidence type="ECO:0000313" key="3">
    <source>
        <dbReference type="Proteomes" id="UP000654370"/>
    </source>
</evidence>
<dbReference type="GO" id="GO:0005975">
    <property type="term" value="P:carbohydrate metabolic process"/>
    <property type="evidence" value="ECO:0007669"/>
    <property type="project" value="InterPro"/>
</dbReference>
<reference evidence="2" key="1">
    <citation type="submission" date="2020-12" db="EMBL/GenBank/DDBJ databases">
        <title>Metabolic potential, ecology and presence of endohyphal bacteria is reflected in genomic diversity of Mucoromycotina.</title>
        <authorList>
            <person name="Muszewska A."/>
            <person name="Okrasinska A."/>
            <person name="Steczkiewicz K."/>
            <person name="Drgas O."/>
            <person name="Orlowska M."/>
            <person name="Perlinska-Lenart U."/>
            <person name="Aleksandrzak-Piekarczyk T."/>
            <person name="Szatraj K."/>
            <person name="Zielenkiewicz U."/>
            <person name="Pilsyk S."/>
            <person name="Malc E."/>
            <person name="Mieczkowski P."/>
            <person name="Kruszewska J.S."/>
            <person name="Biernat P."/>
            <person name="Pawlowska J."/>
        </authorList>
    </citation>
    <scope>NUCLEOTIDE SEQUENCE</scope>
    <source>
        <strain evidence="2">WA0000067209</strain>
    </source>
</reference>
<evidence type="ECO:0000313" key="2">
    <source>
        <dbReference type="EMBL" id="KAG2175483.1"/>
    </source>
</evidence>
<protein>
    <recommendedName>
        <fullName evidence="1">Spermatogenesis-associated protein 20-like TRX domain-containing protein</fullName>
    </recommendedName>
</protein>
<dbReference type="CDD" id="cd02955">
    <property type="entry name" value="SSP411"/>
    <property type="match status" value="1"/>
</dbReference>
<dbReference type="Gene3D" id="3.40.30.10">
    <property type="entry name" value="Glutaredoxin"/>
    <property type="match status" value="1"/>
</dbReference>
<dbReference type="SUPFAM" id="SSF52833">
    <property type="entry name" value="Thioredoxin-like"/>
    <property type="match status" value="1"/>
</dbReference>
<proteinExistence type="predicted"/>
<dbReference type="AlphaFoldDB" id="A0A8H7PKE4"/>
<organism evidence="2 3">
    <name type="scientific">Mortierella isabellina</name>
    <name type="common">Filamentous fungus</name>
    <name type="synonym">Umbelopsis isabellina</name>
    <dbReference type="NCBI Taxonomy" id="91625"/>
    <lineage>
        <taxon>Eukaryota</taxon>
        <taxon>Fungi</taxon>
        <taxon>Fungi incertae sedis</taxon>
        <taxon>Mucoromycota</taxon>
        <taxon>Mucoromycotina</taxon>
        <taxon>Umbelopsidomycetes</taxon>
        <taxon>Umbelopsidales</taxon>
        <taxon>Umbelopsidaceae</taxon>
        <taxon>Umbelopsis</taxon>
    </lineage>
</organism>
<accession>A0A8H7PKE4</accession>
<dbReference type="Pfam" id="PF03190">
    <property type="entry name" value="Thioredox_DsbH"/>
    <property type="match status" value="1"/>
</dbReference>